<feature type="transmembrane region" description="Helical" evidence="14">
    <location>
        <begin position="793"/>
        <end position="814"/>
    </location>
</feature>
<proteinExistence type="inferred from homology"/>
<feature type="domain" description="DhaL" evidence="15">
    <location>
        <begin position="373"/>
        <end position="565"/>
    </location>
</feature>
<dbReference type="PROSITE" id="PS51481">
    <property type="entry name" value="DHAK"/>
    <property type="match status" value="1"/>
</dbReference>
<keyword evidence="14" id="KW-1133">Transmembrane helix</keyword>
<feature type="transmembrane region" description="Helical" evidence="14">
    <location>
        <begin position="707"/>
        <end position="729"/>
    </location>
</feature>
<feature type="active site" description="Tele-hemiaminal-histidine intermediate" evidence="11">
    <location>
        <position position="220"/>
    </location>
</feature>
<feature type="region of interest" description="Disordered" evidence="13">
    <location>
        <begin position="923"/>
        <end position="942"/>
    </location>
</feature>
<organism evidence="17 18">
    <name type="scientific">Talaromyces islandicus</name>
    <name type="common">Penicillium islandicum</name>
    <dbReference type="NCBI Taxonomy" id="28573"/>
    <lineage>
        <taxon>Eukaryota</taxon>
        <taxon>Fungi</taxon>
        <taxon>Dikarya</taxon>
        <taxon>Ascomycota</taxon>
        <taxon>Pezizomycotina</taxon>
        <taxon>Eurotiomycetes</taxon>
        <taxon>Eurotiomycetidae</taxon>
        <taxon>Eurotiales</taxon>
        <taxon>Trichocomaceae</taxon>
        <taxon>Talaromyces</taxon>
        <taxon>Talaromyces sect. Islandici</taxon>
    </lineage>
</organism>
<dbReference type="PANTHER" id="PTHR28629">
    <property type="entry name" value="TRIOKINASE/FMN CYCLASE"/>
    <property type="match status" value="1"/>
</dbReference>
<keyword evidence="8" id="KW-0067">ATP-binding</keyword>
<comment type="catalytic activity">
    <reaction evidence="9">
        <text>D-glyceraldehyde + ATP = D-glyceraldehyde 3-phosphate + ADP + H(+)</text>
        <dbReference type="Rhea" id="RHEA:13941"/>
        <dbReference type="ChEBI" id="CHEBI:15378"/>
        <dbReference type="ChEBI" id="CHEBI:17378"/>
        <dbReference type="ChEBI" id="CHEBI:30616"/>
        <dbReference type="ChEBI" id="CHEBI:59776"/>
        <dbReference type="ChEBI" id="CHEBI:456216"/>
        <dbReference type="EC" id="2.7.1.28"/>
    </reaction>
</comment>
<feature type="transmembrane region" description="Helical" evidence="14">
    <location>
        <begin position="632"/>
        <end position="654"/>
    </location>
</feature>
<dbReference type="SMART" id="SM01120">
    <property type="entry name" value="Dak2"/>
    <property type="match status" value="1"/>
</dbReference>
<keyword evidence="6 17" id="KW-0418">Kinase</keyword>
<dbReference type="FunFam" id="3.30.1180.20:FF:000001">
    <property type="entry name" value="Dihydroxyacetone kinase 1"/>
    <property type="match status" value="1"/>
</dbReference>
<evidence type="ECO:0000256" key="14">
    <source>
        <dbReference type="SAM" id="Phobius"/>
    </source>
</evidence>
<feature type="binding site" evidence="12">
    <location>
        <position position="107"/>
    </location>
    <ligand>
        <name>substrate</name>
    </ligand>
</feature>
<keyword evidence="14" id="KW-0812">Transmembrane</keyword>
<evidence type="ECO:0000313" key="17">
    <source>
        <dbReference type="EMBL" id="CRG84247.1"/>
    </source>
</evidence>
<evidence type="ECO:0000256" key="3">
    <source>
        <dbReference type="ARBA" id="ARBA00008757"/>
    </source>
</evidence>
<dbReference type="FunFam" id="3.40.50.10440:FF:000001">
    <property type="entry name" value="Dihydroxyacetone kinase, DhaK subunit"/>
    <property type="match status" value="1"/>
</dbReference>
<dbReference type="InterPro" id="IPR036117">
    <property type="entry name" value="DhaL_dom_sf"/>
</dbReference>
<evidence type="ECO:0000256" key="1">
    <source>
        <dbReference type="ARBA" id="ARBA00003264"/>
    </source>
</evidence>
<feature type="transmembrane region" description="Helical" evidence="14">
    <location>
        <begin position="603"/>
        <end position="620"/>
    </location>
</feature>
<dbReference type="SUPFAM" id="SSF82549">
    <property type="entry name" value="DAK1/DegV-like"/>
    <property type="match status" value="1"/>
</dbReference>
<dbReference type="Gene3D" id="3.40.50.10440">
    <property type="entry name" value="Dihydroxyacetone kinase, domain 1"/>
    <property type="match status" value="1"/>
</dbReference>
<dbReference type="GO" id="GO:0005829">
    <property type="term" value="C:cytosol"/>
    <property type="evidence" value="ECO:0007669"/>
    <property type="project" value="TreeGrafter"/>
</dbReference>
<feature type="binding site" evidence="12">
    <location>
        <begin position="56"/>
        <end position="59"/>
    </location>
    <ligand>
        <name>substrate</name>
    </ligand>
</feature>
<sequence>MELGKHFVSEVDNLVRNSLRAQISVNSSLYFDESNLVVFHKTSSSFERVILIAGGGSGHEPAHTGFIGEGMLDVAVSGNVFASPSASQILAGLRALPASRGILMIVKNYTGDRLNFGLAAESAKAEGLQVNMVVVEDDVSIVDPGLVGRRGLAGTVFVHKIAGAAAAAGMDLAAVTRVAQKAADSVVSMGVSLGRSSVPGREAQGEPFPNDEMEFGMGIHNEPGVVREKLGSLDKTVSVILQALLKPFPTRWYPKPRDTVTLLVNNLGGLSLLELNVILDEVITQVTNAGLNIQYVLADSLVSSLDGPGFSITLLNLDEELERLLQAPTDAPSWPRNVHPYASSTAAGRCLQQETPAGGAVKDFSGGIKAPRSQLQSILASIQKSVQSAEPMITSYDTTVGDGDCGTTLLGGINGSQETIGLGPFLHRISEIVERHMGGTSGAIYAIFLRAMSNYLNSISPASSDTASIISDALQRSLDTLYRYTPARKGHRTLVDSLIPFVTEFSQKKNLQEAIAGAKKGSESTVSMKALLGRASYVNADILDNQAVPDPGSVGLNVVGAGKGDYGTIPAAGVDRMVESQTMLAASAQGPGHNVGPHLLRDIWAFAGVSIVVVVLRIVAKIRIRKLGWDDLLMTFALCLSLVGSAILTVAVQHGYGRSVKTVSDASLVIMYDYLGQTFGICGGVMGRIAFIVLINGLLAARKQYRAILWALMAAQIIINVLFILIIFLQCPGHASAIWADSDDSGDCWDLRVQTYYGYFEGSFNSATDLYLAAFSTWVFWHLNLKLQVKLGLIVLLGLGLFAMVASVIKTVQIHVLASASSDPTMATVNLERWLYIETYLVIITTSIPCIRPLIRSFNRSREYSYGTRSNNLYNNTHELSSPYVENSTSSFRTRTRMSALNAKTGGSGSVAKVISKRRSDFEEIGSEDGTGSGSHGTGQYDVESQELGAGRTGNFSVSAKHAI</sequence>
<dbReference type="Gene3D" id="1.25.40.340">
    <property type="match status" value="1"/>
</dbReference>
<dbReference type="PANTHER" id="PTHR28629:SF4">
    <property type="entry name" value="TRIOKINASE_FMN CYCLASE"/>
    <property type="match status" value="1"/>
</dbReference>
<dbReference type="NCBIfam" id="TIGR02361">
    <property type="entry name" value="dak_ATP"/>
    <property type="match status" value="1"/>
</dbReference>
<dbReference type="GO" id="GO:0050354">
    <property type="term" value="F:triokinase activity"/>
    <property type="evidence" value="ECO:0007669"/>
    <property type="project" value="UniProtKB-EC"/>
</dbReference>
<keyword evidence="14" id="KW-0472">Membrane</keyword>
<keyword evidence="5" id="KW-0547">Nucleotide-binding</keyword>
<evidence type="ECO:0000256" key="7">
    <source>
        <dbReference type="ARBA" id="ARBA00022798"/>
    </source>
</evidence>
<dbReference type="SUPFAM" id="SSF101473">
    <property type="entry name" value="DhaL-like"/>
    <property type="match status" value="1"/>
</dbReference>
<dbReference type="InterPro" id="IPR050861">
    <property type="entry name" value="Dihydroxyacetone_Kinase"/>
</dbReference>
<comment type="similarity">
    <text evidence="3">Belongs to the dihydroxyacetone kinase (DAK) family.</text>
</comment>
<evidence type="ECO:0000256" key="8">
    <source>
        <dbReference type="ARBA" id="ARBA00022840"/>
    </source>
</evidence>
<dbReference type="Pfam" id="PF20684">
    <property type="entry name" value="Fung_rhodopsin"/>
    <property type="match status" value="1"/>
</dbReference>
<dbReference type="OrthoDB" id="1724672at2759"/>
<keyword evidence="4" id="KW-0808">Transferase</keyword>
<evidence type="ECO:0000313" key="18">
    <source>
        <dbReference type="Proteomes" id="UP000054383"/>
    </source>
</evidence>
<dbReference type="Pfam" id="PF02734">
    <property type="entry name" value="Dak2"/>
    <property type="match status" value="1"/>
</dbReference>
<dbReference type="AlphaFoldDB" id="A0A0U1LPW7"/>
<accession>A0A0U1LPW7</accession>
<comment type="function">
    <text evidence="1">Catalyzes both the phosphorylation of dihydroxyacetone and of glyceraldehyde.</text>
</comment>
<dbReference type="Proteomes" id="UP000054383">
    <property type="component" value="Unassembled WGS sequence"/>
</dbReference>
<evidence type="ECO:0000256" key="2">
    <source>
        <dbReference type="ARBA" id="ARBA00004778"/>
    </source>
</evidence>
<feature type="transmembrane region" description="Helical" evidence="14">
    <location>
        <begin position="674"/>
        <end position="695"/>
    </location>
</feature>
<gene>
    <name evidence="17" type="primary">dhbK</name>
    <name evidence="17" type="ORF">PISL3812_01559</name>
</gene>
<keyword evidence="18" id="KW-1185">Reference proteome</keyword>
<evidence type="ECO:0000259" key="15">
    <source>
        <dbReference type="PROSITE" id="PS51480"/>
    </source>
</evidence>
<evidence type="ECO:0000256" key="6">
    <source>
        <dbReference type="ARBA" id="ARBA00022777"/>
    </source>
</evidence>
<feature type="binding site" evidence="12">
    <location>
        <position position="112"/>
    </location>
    <ligand>
        <name>substrate</name>
    </ligand>
</feature>
<dbReference type="Pfam" id="PF02733">
    <property type="entry name" value="Dak1"/>
    <property type="match status" value="1"/>
</dbReference>
<dbReference type="STRING" id="28573.A0A0U1LPW7"/>
<evidence type="ECO:0000256" key="10">
    <source>
        <dbReference type="ARBA" id="ARBA00048898"/>
    </source>
</evidence>
<dbReference type="UniPathway" id="UPA00617">
    <property type="reaction ID" value="UER00669"/>
</dbReference>
<feature type="transmembrane region" description="Helical" evidence="14">
    <location>
        <begin position="762"/>
        <end position="781"/>
    </location>
</feature>
<feature type="domain" description="DhaK" evidence="16">
    <location>
        <begin position="10"/>
        <end position="334"/>
    </location>
</feature>
<evidence type="ECO:0000259" key="16">
    <source>
        <dbReference type="PROSITE" id="PS51481"/>
    </source>
</evidence>
<evidence type="ECO:0000256" key="9">
    <source>
        <dbReference type="ARBA" id="ARBA00047974"/>
    </source>
</evidence>
<dbReference type="GO" id="GO:0004371">
    <property type="term" value="F:glycerone kinase activity"/>
    <property type="evidence" value="ECO:0007669"/>
    <property type="project" value="UniProtKB-EC"/>
</dbReference>
<protein>
    <submittedName>
        <fullName evidence="17">Dihydroxyacetone kinase</fullName>
    </submittedName>
</protein>
<dbReference type="InterPro" id="IPR004007">
    <property type="entry name" value="DhaL_dom"/>
</dbReference>
<dbReference type="PROSITE" id="PS51480">
    <property type="entry name" value="DHAL"/>
    <property type="match status" value="1"/>
</dbReference>
<dbReference type="InterPro" id="IPR012734">
    <property type="entry name" value="DhaK_ATP"/>
</dbReference>
<evidence type="ECO:0000256" key="11">
    <source>
        <dbReference type="PIRSR" id="PIRSR612734-1"/>
    </source>
</evidence>
<dbReference type="InterPro" id="IPR049326">
    <property type="entry name" value="Rhodopsin_dom_fungi"/>
</dbReference>
<comment type="catalytic activity">
    <reaction evidence="10">
        <text>dihydroxyacetone + ATP = dihydroxyacetone phosphate + ADP + H(+)</text>
        <dbReference type="Rhea" id="RHEA:15773"/>
        <dbReference type="ChEBI" id="CHEBI:15378"/>
        <dbReference type="ChEBI" id="CHEBI:16016"/>
        <dbReference type="ChEBI" id="CHEBI:30616"/>
        <dbReference type="ChEBI" id="CHEBI:57642"/>
        <dbReference type="ChEBI" id="CHEBI:456216"/>
        <dbReference type="EC" id="2.7.1.29"/>
    </reaction>
</comment>
<evidence type="ECO:0000256" key="5">
    <source>
        <dbReference type="ARBA" id="ARBA00022741"/>
    </source>
</evidence>
<feature type="transmembrane region" description="Helical" evidence="14">
    <location>
        <begin position="834"/>
        <end position="855"/>
    </location>
</feature>
<evidence type="ECO:0000256" key="12">
    <source>
        <dbReference type="PIRSR" id="PIRSR612734-2"/>
    </source>
</evidence>
<dbReference type="Gene3D" id="3.30.1180.20">
    <property type="entry name" value="Dihydroxyacetone kinase, domain 2"/>
    <property type="match status" value="1"/>
</dbReference>
<dbReference type="GO" id="GO:0019588">
    <property type="term" value="P:anaerobic glycerol catabolic process"/>
    <property type="evidence" value="ECO:0007669"/>
    <property type="project" value="UniProtKB-UniPathway"/>
</dbReference>
<comment type="pathway">
    <text evidence="2">Polyol metabolism; glycerol fermentation; glycerone phosphate from glycerol (oxidative route): step 2/2.</text>
</comment>
<evidence type="ECO:0000256" key="13">
    <source>
        <dbReference type="SAM" id="MobiDB-lite"/>
    </source>
</evidence>
<dbReference type="EMBL" id="CVMT01000001">
    <property type="protein sequence ID" value="CRG84247.1"/>
    <property type="molecule type" value="Genomic_DNA"/>
</dbReference>
<dbReference type="InterPro" id="IPR004006">
    <property type="entry name" value="DhaK_dom"/>
</dbReference>
<evidence type="ECO:0000256" key="4">
    <source>
        <dbReference type="ARBA" id="ARBA00022679"/>
    </source>
</evidence>
<reference evidence="17 18" key="1">
    <citation type="submission" date="2015-04" db="EMBL/GenBank/DDBJ databases">
        <authorList>
            <person name="Syromyatnikov M.Y."/>
            <person name="Popov V.N."/>
        </authorList>
    </citation>
    <scope>NUCLEOTIDE SEQUENCE [LARGE SCALE GENOMIC DNA]</scope>
    <source>
        <strain evidence="17">WF-38-12</strain>
    </source>
</reference>
<dbReference type="GO" id="GO:0005524">
    <property type="term" value="F:ATP binding"/>
    <property type="evidence" value="ECO:0007669"/>
    <property type="project" value="UniProtKB-KW"/>
</dbReference>
<name>A0A0U1LPW7_TALIS</name>
<keyword evidence="7" id="KW-0319">Glycerol metabolism</keyword>